<reference evidence="1 2" key="1">
    <citation type="submission" date="2020-04" db="EMBL/GenBank/DDBJ databases">
        <authorList>
            <person name="Laetsch R D."/>
            <person name="Stevens L."/>
            <person name="Kumar S."/>
            <person name="Blaxter L. M."/>
        </authorList>
    </citation>
    <scope>NUCLEOTIDE SEQUENCE [LARGE SCALE GENOMIC DNA]</scope>
</reference>
<dbReference type="Proteomes" id="UP000494206">
    <property type="component" value="Unassembled WGS sequence"/>
</dbReference>
<dbReference type="AlphaFoldDB" id="A0A8S1EM23"/>
<keyword evidence="2" id="KW-1185">Reference proteome</keyword>
<dbReference type="OrthoDB" id="5832646at2759"/>
<accession>A0A8S1EM23</accession>
<dbReference type="EMBL" id="CADEPM010000004">
    <property type="protein sequence ID" value="CAB3404878.1"/>
    <property type="molecule type" value="Genomic_DNA"/>
</dbReference>
<gene>
    <name evidence="1" type="ORF">CBOVIS_LOCUS7142</name>
</gene>
<comment type="caution">
    <text evidence="1">The sequence shown here is derived from an EMBL/GenBank/DDBJ whole genome shotgun (WGS) entry which is preliminary data.</text>
</comment>
<evidence type="ECO:0000313" key="1">
    <source>
        <dbReference type="EMBL" id="CAB3404878.1"/>
    </source>
</evidence>
<name>A0A8S1EM23_9PELO</name>
<proteinExistence type="predicted"/>
<organism evidence="1 2">
    <name type="scientific">Caenorhabditis bovis</name>
    <dbReference type="NCBI Taxonomy" id="2654633"/>
    <lineage>
        <taxon>Eukaryota</taxon>
        <taxon>Metazoa</taxon>
        <taxon>Ecdysozoa</taxon>
        <taxon>Nematoda</taxon>
        <taxon>Chromadorea</taxon>
        <taxon>Rhabditida</taxon>
        <taxon>Rhabditina</taxon>
        <taxon>Rhabditomorpha</taxon>
        <taxon>Rhabditoidea</taxon>
        <taxon>Rhabditidae</taxon>
        <taxon>Peloderinae</taxon>
        <taxon>Caenorhabditis</taxon>
    </lineage>
</organism>
<protein>
    <submittedName>
        <fullName evidence="1">Uncharacterized protein</fullName>
    </submittedName>
</protein>
<evidence type="ECO:0000313" key="2">
    <source>
        <dbReference type="Proteomes" id="UP000494206"/>
    </source>
</evidence>
<sequence length="262" mass="29659">MNSDVFLDASNDVSILTNSCTSLRTTSRHYTPIQSCQINLGLNSAKIQEPLFLRKCRISKAQIGCAPPEICPLMNGELWTCNRKHHAQSILLAGLDSPTFCVRYLAINTRHIGRKILICQSPMNNIIFVARPAIQPVIQTQITDSSETVKLMLSPERANIAQKLIPNWRTVTFTLAFGKHIAVKFRVFDVKKQEVQYVKAVRERGKRVPTSTLHRVEPIQKIEFWRSAKPHSLILSTVEQCDPELVKRVFIDHTGAPQVHDL</sequence>